<dbReference type="PANTHER" id="PTHR10196:SF69">
    <property type="entry name" value="GLYCEROL KINASE"/>
    <property type="match status" value="1"/>
</dbReference>
<keyword evidence="2 7" id="KW-0808">Transferase</keyword>
<dbReference type="PROSITE" id="PS00445">
    <property type="entry name" value="FGGY_KINASES_2"/>
    <property type="match status" value="1"/>
</dbReference>
<evidence type="ECO:0000259" key="8">
    <source>
        <dbReference type="Pfam" id="PF00370"/>
    </source>
</evidence>
<dbReference type="EMBL" id="BOOU01000093">
    <property type="protein sequence ID" value="GII81269.1"/>
    <property type="molecule type" value="Genomic_DNA"/>
</dbReference>
<evidence type="ECO:0000256" key="6">
    <source>
        <dbReference type="ARBA" id="ARBA00043149"/>
    </source>
</evidence>
<feature type="domain" description="Carbohydrate kinase FGGY N-terminal" evidence="8">
    <location>
        <begin position="6"/>
        <end position="247"/>
    </location>
</feature>
<dbReference type="RefSeq" id="WP_203993278.1">
    <property type="nucleotide sequence ID" value="NZ_BOOU01000093.1"/>
</dbReference>
<sequence length="492" mass="51626">MPDPLVLAIDQGTSATKCLLVDAAGRIVARAATPVAVDYPQRNRVEQSPMEIWASVRDAVARCVSGHDPADIAAVGVSNQRESVLLWDRATGLPLGPMLGWQDQRTADACRRLRAAGAGEAVRRISGLPLDPMFSALKARWLLDTYDPDRRRAARGELCLGTVDSWLIWRLTGEHRVEMGNAARTQLLDVRRRAWSEELLELFDVPPEVLPAPVPSSGPFGEVRDLAGLPASVPLAGVLGDSHAALLAHGAVTPGLVKATYGTGSSVIGVLDVPGAVPDGLCLTIAWDEGTPVYAVEGNIRASGAVLAWLARLLRTTPAELAAMAENASSAGVDIVPAFGGLGAPWWDEHATGLISGLDLGTAPEQLARAAIEAIALQVNDVVAAVAQGAGPVRRLLADGGGSANDTLMQLQADFGRIPVWRAVTPNLSALGAAHLAGRTAGVWSRADLGELPREYDTFTPCADGAGPAERVASWHTAVDRARLRLPKDASG</sequence>
<dbReference type="GO" id="GO:0005524">
    <property type="term" value="F:ATP binding"/>
    <property type="evidence" value="ECO:0007669"/>
    <property type="project" value="UniProtKB-KW"/>
</dbReference>
<protein>
    <recommendedName>
        <fullName evidence="6">ATP:glycerol 3-phosphotransferase</fullName>
    </recommendedName>
</protein>
<accession>A0A919V314</accession>
<evidence type="ECO:0000256" key="3">
    <source>
        <dbReference type="ARBA" id="ARBA00022741"/>
    </source>
</evidence>
<proteinExistence type="inferred from homology"/>
<dbReference type="InterPro" id="IPR043129">
    <property type="entry name" value="ATPase_NBD"/>
</dbReference>
<gene>
    <name evidence="10" type="ORF">Sru01_62510</name>
</gene>
<evidence type="ECO:0000256" key="1">
    <source>
        <dbReference type="ARBA" id="ARBA00009156"/>
    </source>
</evidence>
<evidence type="ECO:0000256" key="5">
    <source>
        <dbReference type="ARBA" id="ARBA00022840"/>
    </source>
</evidence>
<name>A0A919V314_9ACTN</name>
<dbReference type="InterPro" id="IPR018485">
    <property type="entry name" value="FGGY_C"/>
</dbReference>
<dbReference type="Gene3D" id="3.30.420.40">
    <property type="match status" value="2"/>
</dbReference>
<organism evidence="10 11">
    <name type="scientific">Sphaerisporangium rufum</name>
    <dbReference type="NCBI Taxonomy" id="1381558"/>
    <lineage>
        <taxon>Bacteria</taxon>
        <taxon>Bacillati</taxon>
        <taxon>Actinomycetota</taxon>
        <taxon>Actinomycetes</taxon>
        <taxon>Streptosporangiales</taxon>
        <taxon>Streptosporangiaceae</taxon>
        <taxon>Sphaerisporangium</taxon>
    </lineage>
</organism>
<dbReference type="InterPro" id="IPR000577">
    <property type="entry name" value="Carb_kinase_FGGY"/>
</dbReference>
<keyword evidence="5" id="KW-0067">ATP-binding</keyword>
<keyword evidence="3" id="KW-0547">Nucleotide-binding</keyword>
<reference evidence="10" key="1">
    <citation type="submission" date="2021-01" db="EMBL/GenBank/DDBJ databases">
        <title>Whole genome shotgun sequence of Sphaerisporangium rufum NBRC 109079.</title>
        <authorList>
            <person name="Komaki H."/>
            <person name="Tamura T."/>
        </authorList>
    </citation>
    <scope>NUCLEOTIDE SEQUENCE</scope>
    <source>
        <strain evidence="10">NBRC 109079</strain>
    </source>
</reference>
<dbReference type="GO" id="GO:0019563">
    <property type="term" value="P:glycerol catabolic process"/>
    <property type="evidence" value="ECO:0007669"/>
    <property type="project" value="TreeGrafter"/>
</dbReference>
<evidence type="ECO:0000313" key="11">
    <source>
        <dbReference type="Proteomes" id="UP000655287"/>
    </source>
</evidence>
<dbReference type="GO" id="GO:0005829">
    <property type="term" value="C:cytosol"/>
    <property type="evidence" value="ECO:0007669"/>
    <property type="project" value="TreeGrafter"/>
</dbReference>
<dbReference type="SUPFAM" id="SSF53067">
    <property type="entry name" value="Actin-like ATPase domain"/>
    <property type="match status" value="2"/>
</dbReference>
<dbReference type="Pfam" id="PF00370">
    <property type="entry name" value="FGGY_N"/>
    <property type="match status" value="1"/>
</dbReference>
<evidence type="ECO:0000256" key="4">
    <source>
        <dbReference type="ARBA" id="ARBA00022777"/>
    </source>
</evidence>
<dbReference type="InterPro" id="IPR018483">
    <property type="entry name" value="Carb_kinase_FGGY_CS"/>
</dbReference>
<dbReference type="GO" id="GO:0004370">
    <property type="term" value="F:glycerol kinase activity"/>
    <property type="evidence" value="ECO:0007669"/>
    <property type="project" value="TreeGrafter"/>
</dbReference>
<feature type="domain" description="Carbohydrate kinase FGGY C-terminal" evidence="9">
    <location>
        <begin position="258"/>
        <end position="440"/>
    </location>
</feature>
<evidence type="ECO:0000259" key="9">
    <source>
        <dbReference type="Pfam" id="PF02782"/>
    </source>
</evidence>
<evidence type="ECO:0000313" key="10">
    <source>
        <dbReference type="EMBL" id="GII81269.1"/>
    </source>
</evidence>
<dbReference type="Proteomes" id="UP000655287">
    <property type="component" value="Unassembled WGS sequence"/>
</dbReference>
<dbReference type="CDD" id="cd07769">
    <property type="entry name" value="ASKHA_NBD_FGGY_GK"/>
    <property type="match status" value="1"/>
</dbReference>
<dbReference type="AlphaFoldDB" id="A0A919V314"/>
<dbReference type="InterPro" id="IPR018484">
    <property type="entry name" value="FGGY_N"/>
</dbReference>
<keyword evidence="11" id="KW-1185">Reference proteome</keyword>
<comment type="similarity">
    <text evidence="1 7">Belongs to the FGGY kinase family.</text>
</comment>
<comment type="caution">
    <text evidence="10">The sequence shown here is derived from an EMBL/GenBank/DDBJ whole genome shotgun (WGS) entry which is preliminary data.</text>
</comment>
<keyword evidence="4 7" id="KW-0418">Kinase</keyword>
<evidence type="ECO:0000256" key="2">
    <source>
        <dbReference type="ARBA" id="ARBA00022679"/>
    </source>
</evidence>
<dbReference type="Pfam" id="PF02782">
    <property type="entry name" value="FGGY_C"/>
    <property type="match status" value="1"/>
</dbReference>
<dbReference type="PANTHER" id="PTHR10196">
    <property type="entry name" value="SUGAR KINASE"/>
    <property type="match status" value="1"/>
</dbReference>
<dbReference type="PIRSF" id="PIRSF000538">
    <property type="entry name" value="GlpK"/>
    <property type="match status" value="1"/>
</dbReference>
<evidence type="ECO:0000256" key="7">
    <source>
        <dbReference type="RuleBase" id="RU003733"/>
    </source>
</evidence>